<accession>A0A383D1A5</accession>
<sequence length="40" mass="4596">EIRSVKMLSLIDNPTLYSQGFLLGESSYHKPMAKKKRVTE</sequence>
<dbReference type="EMBL" id="UINC01213336">
    <property type="protein sequence ID" value="SVE38059.1"/>
    <property type="molecule type" value="Genomic_DNA"/>
</dbReference>
<dbReference type="AlphaFoldDB" id="A0A383D1A5"/>
<reference evidence="1" key="1">
    <citation type="submission" date="2018-05" db="EMBL/GenBank/DDBJ databases">
        <authorList>
            <person name="Lanie J.A."/>
            <person name="Ng W.-L."/>
            <person name="Kazmierczak K.M."/>
            <person name="Andrzejewski T.M."/>
            <person name="Davidsen T.M."/>
            <person name="Wayne K.J."/>
            <person name="Tettelin H."/>
            <person name="Glass J.I."/>
            <person name="Rusch D."/>
            <person name="Podicherti R."/>
            <person name="Tsui H.-C.T."/>
            <person name="Winkler M.E."/>
        </authorList>
    </citation>
    <scope>NUCLEOTIDE SEQUENCE</scope>
</reference>
<protein>
    <submittedName>
        <fullName evidence="1">Uncharacterized protein</fullName>
    </submittedName>
</protein>
<evidence type="ECO:0000313" key="1">
    <source>
        <dbReference type="EMBL" id="SVE38059.1"/>
    </source>
</evidence>
<gene>
    <name evidence="1" type="ORF">METZ01_LOCUS490913</name>
</gene>
<proteinExistence type="predicted"/>
<organism evidence="1">
    <name type="scientific">marine metagenome</name>
    <dbReference type="NCBI Taxonomy" id="408172"/>
    <lineage>
        <taxon>unclassified sequences</taxon>
        <taxon>metagenomes</taxon>
        <taxon>ecological metagenomes</taxon>
    </lineage>
</organism>
<name>A0A383D1A5_9ZZZZ</name>
<feature type="non-terminal residue" evidence="1">
    <location>
        <position position="1"/>
    </location>
</feature>